<keyword evidence="2" id="KW-1185">Reference proteome</keyword>
<name>A0A517RMJ4_9PLAN</name>
<evidence type="ECO:0000313" key="2">
    <source>
        <dbReference type="Proteomes" id="UP000317171"/>
    </source>
</evidence>
<sequence length="108" mass="12302">MRTGCVPQCERVGASRRFCVRLPGSKTVASAMPLISLYHLVWVNETSTVEHADNGTRKHNTIGTFNNFAHSFPDLFVRFRVFRGSKKEQERTLFIEYSPCATARLVRP</sequence>
<dbReference type="Proteomes" id="UP000317171">
    <property type="component" value="Chromosome"/>
</dbReference>
<gene>
    <name evidence="1" type="ORF">Pan241w_51920</name>
</gene>
<proteinExistence type="predicted"/>
<dbReference type="KEGG" id="gaz:Pan241w_51920"/>
<dbReference type="EMBL" id="CP036269">
    <property type="protein sequence ID" value="QDT45074.1"/>
    <property type="molecule type" value="Genomic_DNA"/>
</dbReference>
<protein>
    <submittedName>
        <fullName evidence="1">Uncharacterized protein</fullName>
    </submittedName>
</protein>
<dbReference type="AlphaFoldDB" id="A0A517RMJ4"/>
<evidence type="ECO:0000313" key="1">
    <source>
        <dbReference type="EMBL" id="QDT45074.1"/>
    </source>
</evidence>
<accession>A0A517RMJ4</accession>
<reference evidence="1 2" key="1">
    <citation type="submission" date="2019-02" db="EMBL/GenBank/DDBJ databases">
        <title>Deep-cultivation of Planctomycetes and their phenomic and genomic characterization uncovers novel biology.</title>
        <authorList>
            <person name="Wiegand S."/>
            <person name="Jogler M."/>
            <person name="Boedeker C."/>
            <person name="Pinto D."/>
            <person name="Vollmers J."/>
            <person name="Rivas-Marin E."/>
            <person name="Kohn T."/>
            <person name="Peeters S.H."/>
            <person name="Heuer A."/>
            <person name="Rast P."/>
            <person name="Oberbeckmann S."/>
            <person name="Bunk B."/>
            <person name="Jeske O."/>
            <person name="Meyerdierks A."/>
            <person name="Storesund J.E."/>
            <person name="Kallscheuer N."/>
            <person name="Luecker S."/>
            <person name="Lage O.M."/>
            <person name="Pohl T."/>
            <person name="Merkel B.J."/>
            <person name="Hornburger P."/>
            <person name="Mueller R.-W."/>
            <person name="Bruemmer F."/>
            <person name="Labrenz M."/>
            <person name="Spormann A.M."/>
            <person name="Op den Camp H."/>
            <person name="Overmann J."/>
            <person name="Amann R."/>
            <person name="Jetten M.S.M."/>
            <person name="Mascher T."/>
            <person name="Medema M.H."/>
            <person name="Devos D.P."/>
            <person name="Kaster A.-K."/>
            <person name="Ovreas L."/>
            <person name="Rohde M."/>
            <person name="Galperin M.Y."/>
            <person name="Jogler C."/>
        </authorList>
    </citation>
    <scope>NUCLEOTIDE SEQUENCE [LARGE SCALE GENOMIC DNA]</scope>
    <source>
        <strain evidence="1 2">Pan241w</strain>
    </source>
</reference>
<organism evidence="1 2">
    <name type="scientific">Gimesia alba</name>
    <dbReference type="NCBI Taxonomy" id="2527973"/>
    <lineage>
        <taxon>Bacteria</taxon>
        <taxon>Pseudomonadati</taxon>
        <taxon>Planctomycetota</taxon>
        <taxon>Planctomycetia</taxon>
        <taxon>Planctomycetales</taxon>
        <taxon>Planctomycetaceae</taxon>
        <taxon>Gimesia</taxon>
    </lineage>
</organism>